<comment type="caution">
    <text evidence="2">The sequence shown here is derived from an EMBL/GenBank/DDBJ whole genome shotgun (WGS) entry which is preliminary data.</text>
</comment>
<proteinExistence type="predicted"/>
<feature type="non-terminal residue" evidence="2">
    <location>
        <position position="1"/>
    </location>
</feature>
<keyword evidence="1" id="KW-0472">Membrane</keyword>
<evidence type="ECO:0000256" key="1">
    <source>
        <dbReference type="SAM" id="Phobius"/>
    </source>
</evidence>
<keyword evidence="1" id="KW-0812">Transmembrane</keyword>
<name>A0A0F8YQ23_9ZZZZ</name>
<gene>
    <name evidence="2" type="ORF">LCGC14_2792450</name>
</gene>
<accession>A0A0F8YQ23</accession>
<keyword evidence="1" id="KW-1133">Transmembrane helix</keyword>
<dbReference type="AlphaFoldDB" id="A0A0F8YQ23"/>
<dbReference type="EMBL" id="LAZR01052180">
    <property type="protein sequence ID" value="KKK83528.1"/>
    <property type="molecule type" value="Genomic_DNA"/>
</dbReference>
<protein>
    <submittedName>
        <fullName evidence="2">Uncharacterized protein</fullName>
    </submittedName>
</protein>
<reference evidence="2" key="1">
    <citation type="journal article" date="2015" name="Nature">
        <title>Complex archaea that bridge the gap between prokaryotes and eukaryotes.</title>
        <authorList>
            <person name="Spang A."/>
            <person name="Saw J.H."/>
            <person name="Jorgensen S.L."/>
            <person name="Zaremba-Niedzwiedzka K."/>
            <person name="Martijn J."/>
            <person name="Lind A.E."/>
            <person name="van Eijk R."/>
            <person name="Schleper C."/>
            <person name="Guy L."/>
            <person name="Ettema T.J."/>
        </authorList>
    </citation>
    <scope>NUCLEOTIDE SEQUENCE</scope>
</reference>
<evidence type="ECO:0000313" key="2">
    <source>
        <dbReference type="EMBL" id="KKK83528.1"/>
    </source>
</evidence>
<organism evidence="2">
    <name type="scientific">marine sediment metagenome</name>
    <dbReference type="NCBI Taxonomy" id="412755"/>
    <lineage>
        <taxon>unclassified sequences</taxon>
        <taxon>metagenomes</taxon>
        <taxon>ecological metagenomes</taxon>
    </lineage>
</organism>
<feature type="transmembrane region" description="Helical" evidence="1">
    <location>
        <begin position="22"/>
        <end position="40"/>
    </location>
</feature>
<sequence length="75" mass="8564">YKGCILGVWGLYCLFFGGSEPIGLYSLTIYYGSMGVVTLSNRRRNKMTNMIRPNAIVPYGRQNKMKRHLMTCSVH</sequence>